<evidence type="ECO:0000313" key="3">
    <source>
        <dbReference type="Proteomes" id="UP001307889"/>
    </source>
</evidence>
<name>A0ABN7AKG2_9HEMI</name>
<keyword evidence="3" id="KW-1185">Reference proteome</keyword>
<protein>
    <submittedName>
        <fullName evidence="2">Uncharacterized protein</fullName>
    </submittedName>
</protein>
<dbReference type="EMBL" id="AP028911">
    <property type="protein sequence ID" value="BES92740.1"/>
    <property type="molecule type" value="Genomic_DNA"/>
</dbReference>
<accession>A0ABN7AKG2</accession>
<evidence type="ECO:0000256" key="1">
    <source>
        <dbReference type="SAM" id="MobiDB-lite"/>
    </source>
</evidence>
<gene>
    <name evidence="2" type="ORF">NTJ_05549</name>
</gene>
<evidence type="ECO:0000313" key="2">
    <source>
        <dbReference type="EMBL" id="BES92740.1"/>
    </source>
</evidence>
<sequence>MQTESTSQANNIPSTFPANNLNPDLGQPQCSTSAKVPTFTALQNLAAKCHRPGEGGEDPPREDNAKCRWPGFYSVAAKIRAILSRNGKRWTAVAGRKTSNLQYRWAVD</sequence>
<proteinExistence type="predicted"/>
<reference evidence="2 3" key="1">
    <citation type="submission" date="2023-09" db="EMBL/GenBank/DDBJ databases">
        <title>Nesidiocoris tenuis whole genome shotgun sequence.</title>
        <authorList>
            <person name="Shibata T."/>
            <person name="Shimoda M."/>
            <person name="Kobayashi T."/>
            <person name="Uehara T."/>
        </authorList>
    </citation>
    <scope>NUCLEOTIDE SEQUENCE [LARGE SCALE GENOMIC DNA]</scope>
    <source>
        <strain evidence="2 3">Japan</strain>
    </source>
</reference>
<dbReference type="Proteomes" id="UP001307889">
    <property type="component" value="Chromosome 3"/>
</dbReference>
<organism evidence="2 3">
    <name type="scientific">Nesidiocoris tenuis</name>
    <dbReference type="NCBI Taxonomy" id="355587"/>
    <lineage>
        <taxon>Eukaryota</taxon>
        <taxon>Metazoa</taxon>
        <taxon>Ecdysozoa</taxon>
        <taxon>Arthropoda</taxon>
        <taxon>Hexapoda</taxon>
        <taxon>Insecta</taxon>
        <taxon>Pterygota</taxon>
        <taxon>Neoptera</taxon>
        <taxon>Paraneoptera</taxon>
        <taxon>Hemiptera</taxon>
        <taxon>Heteroptera</taxon>
        <taxon>Panheteroptera</taxon>
        <taxon>Cimicomorpha</taxon>
        <taxon>Miridae</taxon>
        <taxon>Dicyphina</taxon>
        <taxon>Nesidiocoris</taxon>
    </lineage>
</organism>
<feature type="region of interest" description="Disordered" evidence="1">
    <location>
        <begin position="1"/>
        <end position="32"/>
    </location>
</feature>